<comment type="caution">
    <text evidence="1">The sequence shown here is derived from an EMBL/GenBank/DDBJ whole genome shotgun (WGS) entry which is preliminary data.</text>
</comment>
<evidence type="ECO:0008006" key="3">
    <source>
        <dbReference type="Google" id="ProtNLM"/>
    </source>
</evidence>
<evidence type="ECO:0000313" key="1">
    <source>
        <dbReference type="EMBL" id="GAA4502603.1"/>
    </source>
</evidence>
<name>A0ABP8QIB7_9BACT</name>
<protein>
    <recommendedName>
        <fullName evidence="3">Transcriptional regulator</fullName>
    </recommendedName>
</protein>
<evidence type="ECO:0000313" key="2">
    <source>
        <dbReference type="Proteomes" id="UP001501243"/>
    </source>
</evidence>
<reference evidence="2" key="1">
    <citation type="journal article" date="2019" name="Int. J. Syst. Evol. Microbiol.">
        <title>The Global Catalogue of Microorganisms (GCM) 10K type strain sequencing project: providing services to taxonomists for standard genome sequencing and annotation.</title>
        <authorList>
            <consortium name="The Broad Institute Genomics Platform"/>
            <consortium name="The Broad Institute Genome Sequencing Center for Infectious Disease"/>
            <person name="Wu L."/>
            <person name="Ma J."/>
        </authorList>
    </citation>
    <scope>NUCLEOTIDE SEQUENCE [LARGE SCALE GENOMIC DNA]</scope>
    <source>
        <strain evidence="2">JCM 17841</strain>
    </source>
</reference>
<dbReference type="EMBL" id="BAABGQ010000006">
    <property type="protein sequence ID" value="GAA4502603.1"/>
    <property type="molecule type" value="Genomic_DNA"/>
</dbReference>
<organism evidence="1 2">
    <name type="scientific">Hymenobacter ginsengisoli</name>
    <dbReference type="NCBI Taxonomy" id="1051626"/>
    <lineage>
        <taxon>Bacteria</taxon>
        <taxon>Pseudomonadati</taxon>
        <taxon>Bacteroidota</taxon>
        <taxon>Cytophagia</taxon>
        <taxon>Cytophagales</taxon>
        <taxon>Hymenobacteraceae</taxon>
        <taxon>Hymenobacter</taxon>
    </lineage>
</organism>
<proteinExistence type="predicted"/>
<keyword evidence="2" id="KW-1185">Reference proteome</keyword>
<sequence length="125" mass="14564">MSTNSQPLSGESEAEFNQRWEELLAAMQERFGRRPDLNALLLLIGVQELGQGVATFTKEQKQDLMHIATCKLFSLSGHYALERVDEEGWPHYQLLNPVPFANLKEQERMLKWHILEYFDTLDEEQ</sequence>
<dbReference type="RefSeq" id="WP_208129988.1">
    <property type="nucleotide sequence ID" value="NZ_BAABGQ010000006.1"/>
</dbReference>
<accession>A0ABP8QIB7</accession>
<dbReference type="Proteomes" id="UP001501243">
    <property type="component" value="Unassembled WGS sequence"/>
</dbReference>
<gene>
    <name evidence="1" type="ORF">GCM10023172_26170</name>
</gene>